<dbReference type="Proteomes" id="UP000325081">
    <property type="component" value="Unassembled WGS sequence"/>
</dbReference>
<gene>
    <name evidence="2" type="ORF">STAS_10845</name>
</gene>
<dbReference type="PANTHER" id="PTHR48008">
    <property type="entry name" value="LEUCINE-RICH REPEAT RECEPTOR-LIKE PROTEIN KINASE IMK3-RELATED"/>
    <property type="match status" value="1"/>
</dbReference>
<evidence type="ECO:0000313" key="2">
    <source>
        <dbReference type="EMBL" id="GER34601.1"/>
    </source>
</evidence>
<reference evidence="3" key="1">
    <citation type="journal article" date="2019" name="Curr. Biol.">
        <title>Genome Sequence of Striga asiatica Provides Insight into the Evolution of Plant Parasitism.</title>
        <authorList>
            <person name="Yoshida S."/>
            <person name="Kim S."/>
            <person name="Wafula E.K."/>
            <person name="Tanskanen J."/>
            <person name="Kim Y.M."/>
            <person name="Honaas L."/>
            <person name="Yang Z."/>
            <person name="Spallek T."/>
            <person name="Conn C.E."/>
            <person name="Ichihashi Y."/>
            <person name="Cheong K."/>
            <person name="Cui S."/>
            <person name="Der J.P."/>
            <person name="Gundlach H."/>
            <person name="Jiao Y."/>
            <person name="Hori C."/>
            <person name="Ishida J.K."/>
            <person name="Kasahara H."/>
            <person name="Kiba T."/>
            <person name="Kim M.S."/>
            <person name="Koo N."/>
            <person name="Laohavisit A."/>
            <person name="Lee Y.H."/>
            <person name="Lumba S."/>
            <person name="McCourt P."/>
            <person name="Mortimer J.C."/>
            <person name="Mutuku J.M."/>
            <person name="Nomura T."/>
            <person name="Sasaki-Sekimoto Y."/>
            <person name="Seto Y."/>
            <person name="Wang Y."/>
            <person name="Wakatake T."/>
            <person name="Sakakibara H."/>
            <person name="Demura T."/>
            <person name="Yamaguchi S."/>
            <person name="Yoneyama K."/>
            <person name="Manabe R.I."/>
            <person name="Nelson D.C."/>
            <person name="Schulman A.H."/>
            <person name="Timko M.P."/>
            <person name="dePamphilis C.W."/>
            <person name="Choi D."/>
            <person name="Shirasu K."/>
        </authorList>
    </citation>
    <scope>NUCLEOTIDE SEQUENCE [LARGE SCALE GENOMIC DNA]</scope>
    <source>
        <strain evidence="3">cv. UVA1</strain>
    </source>
</reference>
<comment type="caution">
    <text evidence="2">The sequence shown here is derived from an EMBL/GenBank/DDBJ whole genome shotgun (WGS) entry which is preliminary data.</text>
</comment>
<dbReference type="InterPro" id="IPR008271">
    <property type="entry name" value="Ser/Thr_kinase_AS"/>
</dbReference>
<dbReference type="Gene3D" id="1.10.510.10">
    <property type="entry name" value="Transferase(Phosphotransferase) domain 1"/>
    <property type="match status" value="1"/>
</dbReference>
<sequence>MQRLNSMLDVARALEYLHCGLQTAVVHCDLKPSNVLLDVNMVSHVSDFGVSKMMGEDQSFSHTKTLATYGYIAPEYGLEGLVSTKCDVYSYGIMVMETFSAVWPWDEMFDGKSSLRSWVRDGIIVDGELLSSEDKFYDDKLRCLCSVMELALSCCVDNPEDRIVMADAVGELEKIKLQFLACSSTRLPAQDPKL</sequence>
<evidence type="ECO:0000259" key="1">
    <source>
        <dbReference type="PROSITE" id="PS50011"/>
    </source>
</evidence>
<dbReference type="SUPFAM" id="SSF56112">
    <property type="entry name" value="Protein kinase-like (PK-like)"/>
    <property type="match status" value="1"/>
</dbReference>
<dbReference type="EMBL" id="BKCP01004916">
    <property type="protein sequence ID" value="GER34601.1"/>
    <property type="molecule type" value="Genomic_DNA"/>
</dbReference>
<keyword evidence="2" id="KW-0675">Receptor</keyword>
<organism evidence="2 3">
    <name type="scientific">Striga asiatica</name>
    <name type="common">Asiatic witchweed</name>
    <name type="synonym">Buchnera asiatica</name>
    <dbReference type="NCBI Taxonomy" id="4170"/>
    <lineage>
        <taxon>Eukaryota</taxon>
        <taxon>Viridiplantae</taxon>
        <taxon>Streptophyta</taxon>
        <taxon>Embryophyta</taxon>
        <taxon>Tracheophyta</taxon>
        <taxon>Spermatophyta</taxon>
        <taxon>Magnoliopsida</taxon>
        <taxon>eudicotyledons</taxon>
        <taxon>Gunneridae</taxon>
        <taxon>Pentapetalae</taxon>
        <taxon>asterids</taxon>
        <taxon>lamiids</taxon>
        <taxon>Lamiales</taxon>
        <taxon>Orobanchaceae</taxon>
        <taxon>Buchnereae</taxon>
        <taxon>Striga</taxon>
    </lineage>
</organism>
<name>A0A5A7PPR6_STRAF</name>
<accession>A0A5A7PPR6</accession>
<dbReference type="PANTHER" id="PTHR48008:SF14">
    <property type="entry name" value="PROTEIN KINASE DOMAIN-CONTAINING PROTEIN"/>
    <property type="match status" value="1"/>
</dbReference>
<dbReference type="OrthoDB" id="1724816at2759"/>
<dbReference type="SMART" id="SM00220">
    <property type="entry name" value="S_TKc"/>
    <property type="match status" value="1"/>
</dbReference>
<dbReference type="InterPro" id="IPR000719">
    <property type="entry name" value="Prot_kinase_dom"/>
</dbReference>
<dbReference type="InterPro" id="IPR052451">
    <property type="entry name" value="Ser/Thr_kinase-like"/>
</dbReference>
<dbReference type="AlphaFoldDB" id="A0A5A7PPR6"/>
<dbReference type="GO" id="GO:0005524">
    <property type="term" value="F:ATP binding"/>
    <property type="evidence" value="ECO:0007669"/>
    <property type="project" value="InterPro"/>
</dbReference>
<proteinExistence type="predicted"/>
<dbReference type="GO" id="GO:0004672">
    <property type="term" value="F:protein kinase activity"/>
    <property type="evidence" value="ECO:0007669"/>
    <property type="project" value="InterPro"/>
</dbReference>
<dbReference type="PROSITE" id="PS50011">
    <property type="entry name" value="PROTEIN_KINASE_DOM"/>
    <property type="match status" value="1"/>
</dbReference>
<dbReference type="Pfam" id="PF00069">
    <property type="entry name" value="Pkinase"/>
    <property type="match status" value="1"/>
</dbReference>
<keyword evidence="2" id="KW-0418">Kinase</keyword>
<keyword evidence="3" id="KW-1185">Reference proteome</keyword>
<dbReference type="PROSITE" id="PS00108">
    <property type="entry name" value="PROTEIN_KINASE_ST"/>
    <property type="match status" value="1"/>
</dbReference>
<keyword evidence="2" id="KW-0808">Transferase</keyword>
<feature type="domain" description="Protein kinase" evidence="1">
    <location>
        <begin position="1"/>
        <end position="180"/>
    </location>
</feature>
<dbReference type="InterPro" id="IPR011009">
    <property type="entry name" value="Kinase-like_dom_sf"/>
</dbReference>
<evidence type="ECO:0000313" key="3">
    <source>
        <dbReference type="Proteomes" id="UP000325081"/>
    </source>
</evidence>
<protein>
    <submittedName>
        <fullName evidence="2">Receptor-like protein kinase</fullName>
    </submittedName>
</protein>